<dbReference type="PANTHER" id="PTHR34580:SF1">
    <property type="entry name" value="PROTEIN PAFC"/>
    <property type="match status" value="1"/>
</dbReference>
<sequence>MRYANADQVMHLALEMQGSRLGLSLADIEDKFRVSRSTARRMRDAVARLYPQIEKRIDDEQRPRWRIPAGGTVTPGAISAEEIADLEATARLLRQHNLRRRASSLEALAAKLRAALPSKAQLQLEPDVEALLQAEGLAMRPGPRPLIRTDVIDTIRLAIKQGRMIYLAYRSRGSGRASGRMLEPYGFLLGNRHYLVGMAPDRHPGDARLFALSNIGKVKVLDRPFQRDPDFSLEQFARRAFGVFQEEPRDIAWRFTPEAAAAAREYLFHPTQALEPQPDGSLVVRFRAGGLLEMCWHLYSWGASVEVLAPPELKQLMKGAARHRRFVVDGAAVSS</sequence>
<dbReference type="EMBL" id="VDUZ01000020">
    <property type="protein sequence ID" value="TXL74079.1"/>
    <property type="molecule type" value="Genomic_DNA"/>
</dbReference>
<protein>
    <submittedName>
        <fullName evidence="3">WYL domain-containing protein</fullName>
    </submittedName>
</protein>
<dbReference type="AlphaFoldDB" id="A0A5C8PL29"/>
<dbReference type="InterPro" id="IPR051534">
    <property type="entry name" value="CBASS_pafABC_assoc_protein"/>
</dbReference>
<proteinExistence type="predicted"/>
<feature type="domain" description="WYL" evidence="1">
    <location>
        <begin position="151"/>
        <end position="220"/>
    </location>
</feature>
<accession>A0A5C8PL29</accession>
<dbReference type="PROSITE" id="PS52050">
    <property type="entry name" value="WYL"/>
    <property type="match status" value="1"/>
</dbReference>
<gene>
    <name evidence="3" type="ORF">FHP25_17880</name>
</gene>
<keyword evidence="4" id="KW-1185">Reference proteome</keyword>
<dbReference type="Proteomes" id="UP000321638">
    <property type="component" value="Unassembled WGS sequence"/>
</dbReference>
<dbReference type="Pfam" id="PF25583">
    <property type="entry name" value="WCX"/>
    <property type="match status" value="1"/>
</dbReference>
<dbReference type="PANTHER" id="PTHR34580">
    <property type="match status" value="1"/>
</dbReference>
<evidence type="ECO:0000259" key="2">
    <source>
        <dbReference type="Pfam" id="PF25583"/>
    </source>
</evidence>
<name>A0A5C8PL29_9HYPH</name>
<dbReference type="InterPro" id="IPR057727">
    <property type="entry name" value="WCX_dom"/>
</dbReference>
<dbReference type="RefSeq" id="WP_147848325.1">
    <property type="nucleotide sequence ID" value="NZ_VDUZ01000020.1"/>
</dbReference>
<dbReference type="Pfam" id="PF13280">
    <property type="entry name" value="WYL"/>
    <property type="match status" value="1"/>
</dbReference>
<dbReference type="OrthoDB" id="7626446at2"/>
<dbReference type="InterPro" id="IPR026881">
    <property type="entry name" value="WYL_dom"/>
</dbReference>
<evidence type="ECO:0000313" key="4">
    <source>
        <dbReference type="Proteomes" id="UP000321638"/>
    </source>
</evidence>
<comment type="caution">
    <text evidence="3">The sequence shown here is derived from an EMBL/GenBank/DDBJ whole genome shotgun (WGS) entry which is preliminary data.</text>
</comment>
<evidence type="ECO:0000313" key="3">
    <source>
        <dbReference type="EMBL" id="TXL74079.1"/>
    </source>
</evidence>
<feature type="domain" description="WCX" evidence="2">
    <location>
        <begin position="254"/>
        <end position="322"/>
    </location>
</feature>
<organism evidence="3 4">
    <name type="scientific">Vineibacter terrae</name>
    <dbReference type="NCBI Taxonomy" id="2586908"/>
    <lineage>
        <taxon>Bacteria</taxon>
        <taxon>Pseudomonadati</taxon>
        <taxon>Pseudomonadota</taxon>
        <taxon>Alphaproteobacteria</taxon>
        <taxon>Hyphomicrobiales</taxon>
        <taxon>Vineibacter</taxon>
    </lineage>
</organism>
<evidence type="ECO:0000259" key="1">
    <source>
        <dbReference type="Pfam" id="PF13280"/>
    </source>
</evidence>
<reference evidence="3 4" key="1">
    <citation type="submission" date="2019-06" db="EMBL/GenBank/DDBJ databases">
        <title>New taxonomy in bacterial strain CC-CFT640, isolated from vineyard.</title>
        <authorList>
            <person name="Lin S.-Y."/>
            <person name="Tsai C.-F."/>
            <person name="Young C.-C."/>
        </authorList>
    </citation>
    <scope>NUCLEOTIDE SEQUENCE [LARGE SCALE GENOMIC DNA]</scope>
    <source>
        <strain evidence="3 4">CC-CFT640</strain>
    </source>
</reference>